<dbReference type="Proteomes" id="UP000536534">
    <property type="component" value="Unassembled WGS sequence"/>
</dbReference>
<dbReference type="RefSeq" id="WP_068809001.1">
    <property type="nucleotide sequence ID" value="NZ_MBFM01000005.1"/>
</dbReference>
<organism evidence="2 3">
    <name type="scientific">Thauera phenolivorans</name>
    <dbReference type="NCBI Taxonomy" id="1792543"/>
    <lineage>
        <taxon>Bacteria</taxon>
        <taxon>Pseudomonadati</taxon>
        <taxon>Pseudomonadota</taxon>
        <taxon>Betaproteobacteria</taxon>
        <taxon>Rhodocyclales</taxon>
        <taxon>Zoogloeaceae</taxon>
        <taxon>Thauera</taxon>
    </lineage>
</organism>
<keyword evidence="1" id="KW-0472">Membrane</keyword>
<gene>
    <name evidence="2" type="ORF">GX576_15150</name>
</gene>
<accession>A0A7X7LYY3</accession>
<feature type="transmembrane region" description="Helical" evidence="1">
    <location>
        <begin position="104"/>
        <end position="137"/>
    </location>
</feature>
<protein>
    <recommendedName>
        <fullName evidence="4">Anti-sigma factor</fullName>
    </recommendedName>
</protein>
<keyword evidence="1" id="KW-0812">Transmembrane</keyword>
<dbReference type="OrthoDB" id="5702022at2"/>
<evidence type="ECO:0000256" key="1">
    <source>
        <dbReference type="SAM" id="Phobius"/>
    </source>
</evidence>
<dbReference type="AlphaFoldDB" id="A0A7X7LYY3"/>
<reference evidence="2 3" key="1">
    <citation type="journal article" date="2020" name="Biotechnol. Biofuels">
        <title>New insights from the biogas microbiome by comprehensive genome-resolved metagenomics of nearly 1600 species originating from multiple anaerobic digesters.</title>
        <authorList>
            <person name="Campanaro S."/>
            <person name="Treu L."/>
            <person name="Rodriguez-R L.M."/>
            <person name="Kovalovszki A."/>
            <person name="Ziels R.M."/>
            <person name="Maus I."/>
            <person name="Zhu X."/>
            <person name="Kougias P.G."/>
            <person name="Basile A."/>
            <person name="Luo G."/>
            <person name="Schluter A."/>
            <person name="Konstantinidis K.T."/>
            <person name="Angelidaki I."/>
        </authorList>
    </citation>
    <scope>NUCLEOTIDE SEQUENCE [LARGE SCALE GENOMIC DNA]</scope>
    <source>
        <strain evidence="2">AS06rmzACSIP_256</strain>
    </source>
</reference>
<evidence type="ECO:0000313" key="3">
    <source>
        <dbReference type="Proteomes" id="UP000536534"/>
    </source>
</evidence>
<evidence type="ECO:0000313" key="2">
    <source>
        <dbReference type="EMBL" id="NLF55704.1"/>
    </source>
</evidence>
<evidence type="ECO:0008006" key="4">
    <source>
        <dbReference type="Google" id="ProtNLM"/>
    </source>
</evidence>
<proteinExistence type="predicted"/>
<name>A0A7X7LYY3_9RHOO</name>
<keyword evidence="1" id="KW-1133">Transmembrane helix</keyword>
<comment type="caution">
    <text evidence="2">The sequence shown here is derived from an EMBL/GenBank/DDBJ whole genome shotgun (WGS) entry which is preliminary data.</text>
</comment>
<dbReference type="EMBL" id="JAAYYV010000437">
    <property type="protein sequence ID" value="NLF55704.1"/>
    <property type="molecule type" value="Genomic_DNA"/>
</dbReference>
<sequence>MRIDDEILIAYLDAELEEHQYEAVEAALAAQPAVRARLHALVESGERVRQAFDAKLEEPVPPHLIAAILNAPLPAAAPVEFAAAVGPRPAARSQPVGRSFGERLAGWLGFAGFGGGAAAFASVLLLAAGTLIGYLLLPPAETTGLVAQPGEIIRAEGLMVALETAPSGRVLPLGEASVELMASFEDRDDRVCREYGLTRSAPDAGYEIGIACREADGAWRLAFRAEEPAAAAAGGYQTASDRLHEAVDDFLGARMKGGALDTDDERALIERAWTR</sequence>